<name>A0A345CNK5_9GAMM</name>
<accession>A0A345CNK5</accession>
<dbReference type="NCBIfam" id="TIGR03359">
    <property type="entry name" value="VI_chp_6"/>
    <property type="match status" value="1"/>
</dbReference>
<dbReference type="PANTHER" id="PTHR35370:SF4">
    <property type="entry name" value="TYPE VI SECRETION SYSTEM BASEPLATE SUBUNIT TSSF"/>
    <property type="match status" value="1"/>
</dbReference>
<sequence length="604" mass="69216">MALEKYFTDEMDYLRQLARVVAKEKPYLAAFLSEKGSDPDVERLLEGMAFLAGNLREKIDDEFPELTHGLLNMLWPNYLRPVPSMALIEYTPQKDSISAATRVTRGTRLLSQPVYTHSHDEPQQRSSSSGGFHCTFTQSRDLWLLPLTLDAITVTNSNEMAIMDMVFSASEENSLNALALDKLRFGLGESGYNSFQLYFWFSYYLQKAELVVDNSVIELADFDFVPSGFEREDALLPHPKNAAMGYRILQEYFCFPENFLFFDVKGIPRFADDIRAGQFSLRLYFNRPLPPEVKVRCETIRLHCVPAVNLFSHHSESILLDGTQAQYPLQVSHLDPDLYDIFSVDKVQSWLKNDKNQSIHGVLREYAPFESFHHQMEYARGRTKLYYRIRSRQSLFRAGLEHHISFVRGDETQCVLRDETVSVSLTCTNRKVPISLRVADITIQTDDHPSFATFRNITRPTAPLYPVLDGSLHWSLISNMSLNYLSLLDRDALCQILRSYDLPAMNDRQAARASQKRLDGILRIETKPVDRLFRGVPVRGLATTLWLEQSAFSCEGELYLFGSILARFFSLYASVNAFHLLTVINASNKECYQWPVQTGQHPLI</sequence>
<dbReference type="Pfam" id="PF05947">
    <property type="entry name" value="T6SS_TssF"/>
    <property type="match status" value="1"/>
</dbReference>
<dbReference type="RefSeq" id="WP_233481361.1">
    <property type="nucleotide sequence ID" value="NZ_CP013970.1"/>
</dbReference>
<dbReference type="PANTHER" id="PTHR35370">
    <property type="entry name" value="CYTOPLASMIC PROTEIN-RELATED-RELATED"/>
    <property type="match status" value="1"/>
</dbReference>
<reference evidence="1 2" key="1">
    <citation type="submission" date="2016-01" db="EMBL/GenBank/DDBJ databases">
        <authorList>
            <person name="Oliw E.H."/>
        </authorList>
    </citation>
    <scope>NUCLEOTIDE SEQUENCE [LARGE SCALE GENOMIC DNA]</scope>
    <source>
        <strain evidence="1 2">MDcuke</strain>
    </source>
</reference>
<proteinExistence type="predicted"/>
<gene>
    <name evidence="1" type="primary">vasA</name>
    <name evidence="1" type="ORF">AV903_01075</name>
</gene>
<dbReference type="InterPro" id="IPR010272">
    <property type="entry name" value="T6SS_TssF"/>
</dbReference>
<evidence type="ECO:0000313" key="1">
    <source>
        <dbReference type="EMBL" id="AXF75022.1"/>
    </source>
</evidence>
<organism evidence="1 2">
    <name type="scientific">Erwinia tracheiphila</name>
    <dbReference type="NCBI Taxonomy" id="65700"/>
    <lineage>
        <taxon>Bacteria</taxon>
        <taxon>Pseudomonadati</taxon>
        <taxon>Pseudomonadota</taxon>
        <taxon>Gammaproteobacteria</taxon>
        <taxon>Enterobacterales</taxon>
        <taxon>Erwiniaceae</taxon>
        <taxon>Erwinia</taxon>
    </lineage>
</organism>
<dbReference type="AlphaFoldDB" id="A0A345CNK5"/>
<protein>
    <submittedName>
        <fullName evidence="1">Type VI secretion system baseplate subunit TssF</fullName>
    </submittedName>
</protein>
<dbReference type="EMBL" id="CP013970">
    <property type="protein sequence ID" value="AXF75022.1"/>
    <property type="molecule type" value="Genomic_DNA"/>
</dbReference>
<dbReference type="PIRSF" id="PIRSF028304">
    <property type="entry name" value="UCP028304"/>
    <property type="match status" value="1"/>
</dbReference>
<dbReference type="Proteomes" id="UP000264980">
    <property type="component" value="Chromosome"/>
</dbReference>
<evidence type="ECO:0000313" key="2">
    <source>
        <dbReference type="Proteomes" id="UP000264980"/>
    </source>
</evidence>